<organism evidence="1 2">
    <name type="scientific">Araneus ventricosus</name>
    <name type="common">Orbweaver spider</name>
    <name type="synonym">Epeira ventricosa</name>
    <dbReference type="NCBI Taxonomy" id="182803"/>
    <lineage>
        <taxon>Eukaryota</taxon>
        <taxon>Metazoa</taxon>
        <taxon>Ecdysozoa</taxon>
        <taxon>Arthropoda</taxon>
        <taxon>Chelicerata</taxon>
        <taxon>Arachnida</taxon>
        <taxon>Araneae</taxon>
        <taxon>Araneomorphae</taxon>
        <taxon>Entelegynae</taxon>
        <taxon>Araneoidea</taxon>
        <taxon>Araneidae</taxon>
        <taxon>Araneus</taxon>
    </lineage>
</organism>
<dbReference type="Proteomes" id="UP000499080">
    <property type="component" value="Unassembled WGS sequence"/>
</dbReference>
<keyword evidence="2" id="KW-1185">Reference proteome</keyword>
<protein>
    <submittedName>
        <fullName evidence="1">Uncharacterized protein</fullName>
    </submittedName>
</protein>
<gene>
    <name evidence="1" type="ORF">AVEN_203927_1</name>
</gene>
<accession>A0A4Y2JRE0</accession>
<sequence>MVVCLFGPISEDMSYPDKTGGCDMRRSRNEGYNAGISVPDYAVVAAGLSCVTRMPGDVPRGLRILLIPLFGHSEYMDQKSLDKKAGYRFFEGTVIVGVVLPPSSHSRYILREGTAVADES</sequence>
<proteinExistence type="predicted"/>
<comment type="caution">
    <text evidence="1">The sequence shown here is derived from an EMBL/GenBank/DDBJ whole genome shotgun (WGS) entry which is preliminary data.</text>
</comment>
<dbReference type="EMBL" id="BGPR01003835">
    <property type="protein sequence ID" value="GBM92971.1"/>
    <property type="molecule type" value="Genomic_DNA"/>
</dbReference>
<evidence type="ECO:0000313" key="1">
    <source>
        <dbReference type="EMBL" id="GBM92971.1"/>
    </source>
</evidence>
<dbReference type="AlphaFoldDB" id="A0A4Y2JRE0"/>
<reference evidence="1 2" key="1">
    <citation type="journal article" date="2019" name="Sci. Rep.">
        <title>Orb-weaving spider Araneus ventricosus genome elucidates the spidroin gene catalogue.</title>
        <authorList>
            <person name="Kono N."/>
            <person name="Nakamura H."/>
            <person name="Ohtoshi R."/>
            <person name="Moran D.A.P."/>
            <person name="Shinohara A."/>
            <person name="Yoshida Y."/>
            <person name="Fujiwara M."/>
            <person name="Mori M."/>
            <person name="Tomita M."/>
            <person name="Arakawa K."/>
        </authorList>
    </citation>
    <scope>NUCLEOTIDE SEQUENCE [LARGE SCALE GENOMIC DNA]</scope>
</reference>
<evidence type="ECO:0000313" key="2">
    <source>
        <dbReference type="Proteomes" id="UP000499080"/>
    </source>
</evidence>
<name>A0A4Y2JRE0_ARAVE</name>